<accession>A0A3N4K9E6</accession>
<dbReference type="AlphaFoldDB" id="A0A3N4K9E6"/>
<reference evidence="2 3" key="1">
    <citation type="journal article" date="2018" name="Nat. Ecol. Evol.">
        <title>Pezizomycetes genomes reveal the molecular basis of ectomycorrhizal truffle lifestyle.</title>
        <authorList>
            <person name="Murat C."/>
            <person name="Payen T."/>
            <person name="Noel B."/>
            <person name="Kuo A."/>
            <person name="Morin E."/>
            <person name="Chen J."/>
            <person name="Kohler A."/>
            <person name="Krizsan K."/>
            <person name="Balestrini R."/>
            <person name="Da Silva C."/>
            <person name="Montanini B."/>
            <person name="Hainaut M."/>
            <person name="Levati E."/>
            <person name="Barry K.W."/>
            <person name="Belfiori B."/>
            <person name="Cichocki N."/>
            <person name="Clum A."/>
            <person name="Dockter R.B."/>
            <person name="Fauchery L."/>
            <person name="Guy J."/>
            <person name="Iotti M."/>
            <person name="Le Tacon F."/>
            <person name="Lindquist E.A."/>
            <person name="Lipzen A."/>
            <person name="Malagnac F."/>
            <person name="Mello A."/>
            <person name="Molinier V."/>
            <person name="Miyauchi S."/>
            <person name="Poulain J."/>
            <person name="Riccioni C."/>
            <person name="Rubini A."/>
            <person name="Sitrit Y."/>
            <person name="Splivallo R."/>
            <person name="Traeger S."/>
            <person name="Wang M."/>
            <person name="Zifcakova L."/>
            <person name="Wipf D."/>
            <person name="Zambonelli A."/>
            <person name="Paolocci F."/>
            <person name="Nowrousian M."/>
            <person name="Ottonello S."/>
            <person name="Baldrian P."/>
            <person name="Spatafora J.W."/>
            <person name="Henrissat B."/>
            <person name="Nagy L.G."/>
            <person name="Aury J.M."/>
            <person name="Wincker P."/>
            <person name="Grigoriev I.V."/>
            <person name="Bonfante P."/>
            <person name="Martin F.M."/>
        </authorList>
    </citation>
    <scope>NUCLEOTIDE SEQUENCE [LARGE SCALE GENOMIC DNA]</scope>
    <source>
        <strain evidence="2 3">120613-1</strain>
    </source>
</reference>
<dbReference type="Proteomes" id="UP000276215">
    <property type="component" value="Unassembled WGS sequence"/>
</dbReference>
<dbReference type="EMBL" id="ML120351">
    <property type="protein sequence ID" value="RPB06068.1"/>
    <property type="molecule type" value="Genomic_DNA"/>
</dbReference>
<feature type="compositionally biased region" description="Basic and acidic residues" evidence="1">
    <location>
        <begin position="10"/>
        <end position="20"/>
    </location>
</feature>
<name>A0A3N4K9E6_9PEZI</name>
<evidence type="ECO:0000313" key="2">
    <source>
        <dbReference type="EMBL" id="RPB06068.1"/>
    </source>
</evidence>
<organism evidence="2 3">
    <name type="scientific">Choiromyces venosus 120613-1</name>
    <dbReference type="NCBI Taxonomy" id="1336337"/>
    <lineage>
        <taxon>Eukaryota</taxon>
        <taxon>Fungi</taxon>
        <taxon>Dikarya</taxon>
        <taxon>Ascomycota</taxon>
        <taxon>Pezizomycotina</taxon>
        <taxon>Pezizomycetes</taxon>
        <taxon>Pezizales</taxon>
        <taxon>Tuberaceae</taxon>
        <taxon>Choiromyces</taxon>
    </lineage>
</organism>
<keyword evidence="3" id="KW-1185">Reference proteome</keyword>
<evidence type="ECO:0000313" key="3">
    <source>
        <dbReference type="Proteomes" id="UP000276215"/>
    </source>
</evidence>
<feature type="region of interest" description="Disordered" evidence="1">
    <location>
        <begin position="1"/>
        <end position="20"/>
    </location>
</feature>
<gene>
    <name evidence="2" type="ORF">L873DRAFT_1839544</name>
</gene>
<sequence length="118" mass="13263">MKGPITRSRAPRERKGHKYTDLSKQGVIIALHQLQTGKALTMQEIEKETGVPRSTASGMCRNDKTAACKDKENSDPDPTAMANLMPEPRSGIPCKFDDVQRAEVVYSFFYYYFTTKNA</sequence>
<proteinExistence type="predicted"/>
<feature type="region of interest" description="Disordered" evidence="1">
    <location>
        <begin position="49"/>
        <end position="88"/>
    </location>
</feature>
<protein>
    <submittedName>
        <fullName evidence="2">Uncharacterized protein</fullName>
    </submittedName>
</protein>
<evidence type="ECO:0000256" key="1">
    <source>
        <dbReference type="SAM" id="MobiDB-lite"/>
    </source>
</evidence>
<feature type="compositionally biased region" description="Basic and acidic residues" evidence="1">
    <location>
        <begin position="61"/>
        <end position="74"/>
    </location>
</feature>